<evidence type="ECO:0000313" key="1">
    <source>
        <dbReference type="EMBL" id="SKA31947.1"/>
    </source>
</evidence>
<dbReference type="OrthoDB" id="3482301at2"/>
<gene>
    <name evidence="1" type="ORF">SAMN02745673_04046</name>
</gene>
<dbReference type="RefSeq" id="WP_078763289.1">
    <property type="nucleotide sequence ID" value="NZ_FUWS01000011.1"/>
</dbReference>
<dbReference type="AlphaFoldDB" id="A0A1T4SUW1"/>
<proteinExistence type="predicted"/>
<evidence type="ECO:0000313" key="2">
    <source>
        <dbReference type="Proteomes" id="UP000190637"/>
    </source>
</evidence>
<name>A0A1T4SUW1_9ACTN</name>
<sequence length="124" mass="12366">MAHHPPSPRPRKSSPAVLIGAVGALSLTIAGCSSNDTVTAYCVDRDSRNSDGSYRTVDEDRCDDNGATAGGGGGGYHYYYGGSRSGQRVSGGTVTRPSGVTIVTERGTTISRGGAGGRGGSGGG</sequence>
<reference evidence="1 2" key="1">
    <citation type="submission" date="2017-02" db="EMBL/GenBank/DDBJ databases">
        <authorList>
            <person name="Peterson S.W."/>
        </authorList>
    </citation>
    <scope>NUCLEOTIDE SEQUENCE [LARGE SCALE GENOMIC DNA]</scope>
    <source>
        <strain evidence="1 2">DSM 45154</strain>
    </source>
</reference>
<keyword evidence="2" id="KW-1185">Reference proteome</keyword>
<accession>A0A1T4SUW1</accession>
<dbReference type="Proteomes" id="UP000190637">
    <property type="component" value="Unassembled WGS sequence"/>
</dbReference>
<dbReference type="STRING" id="1122192.SAMN02745673_04046"/>
<dbReference type="EMBL" id="FUWS01000011">
    <property type="protein sequence ID" value="SKA31947.1"/>
    <property type="molecule type" value="Genomic_DNA"/>
</dbReference>
<protein>
    <submittedName>
        <fullName evidence="1">Uncharacterized protein</fullName>
    </submittedName>
</protein>
<organism evidence="1 2">
    <name type="scientific">Marinactinospora thermotolerans DSM 45154</name>
    <dbReference type="NCBI Taxonomy" id="1122192"/>
    <lineage>
        <taxon>Bacteria</taxon>
        <taxon>Bacillati</taxon>
        <taxon>Actinomycetota</taxon>
        <taxon>Actinomycetes</taxon>
        <taxon>Streptosporangiales</taxon>
        <taxon>Nocardiopsidaceae</taxon>
        <taxon>Marinactinospora</taxon>
    </lineage>
</organism>